<reference evidence="2 3" key="1">
    <citation type="submission" date="2019-09" db="EMBL/GenBank/DDBJ databases">
        <title>Wenzhouxiangella sp. Genome sequencing and assembly.</title>
        <authorList>
            <person name="Zhang R."/>
        </authorList>
    </citation>
    <scope>NUCLEOTIDE SEQUENCE [LARGE SCALE GENOMIC DNA]</scope>
    <source>
        <strain evidence="2 3">W260</strain>
    </source>
</reference>
<proteinExistence type="predicted"/>
<feature type="transmembrane region" description="Helical" evidence="1">
    <location>
        <begin position="29"/>
        <end position="50"/>
    </location>
</feature>
<dbReference type="Proteomes" id="UP000325372">
    <property type="component" value="Unassembled WGS sequence"/>
</dbReference>
<keyword evidence="1" id="KW-0472">Membrane</keyword>
<organism evidence="2 3">
    <name type="scientific">Marinihelvus fidelis</name>
    <dbReference type="NCBI Taxonomy" id="2613842"/>
    <lineage>
        <taxon>Bacteria</taxon>
        <taxon>Pseudomonadati</taxon>
        <taxon>Pseudomonadota</taxon>
        <taxon>Gammaproteobacteria</taxon>
        <taxon>Chromatiales</taxon>
        <taxon>Wenzhouxiangellaceae</taxon>
        <taxon>Marinihelvus</taxon>
    </lineage>
</organism>
<comment type="caution">
    <text evidence="2">The sequence shown here is derived from an EMBL/GenBank/DDBJ whole genome shotgun (WGS) entry which is preliminary data.</text>
</comment>
<keyword evidence="1" id="KW-0812">Transmembrane</keyword>
<accession>A0A5N0TER4</accession>
<evidence type="ECO:0000313" key="3">
    <source>
        <dbReference type="Proteomes" id="UP000325372"/>
    </source>
</evidence>
<dbReference type="InterPro" id="IPR025489">
    <property type="entry name" value="DUF4381"/>
</dbReference>
<sequence length="168" mass="18565">MNDASPTSLDRLHDLVVPPPAPFWPPAPGWQVVFALVTIGVLVLALKWFIRWQQNHYRREALAELARIERAQSGSDHVPATALALSDLLKRTALTAYHRPDVAALTGPEWFRFLDEAAGTQFSQGLGEQFDALLYSTAAGRDTANPTAAVPAELFAQARAWIRDHRPC</sequence>
<dbReference type="AlphaFoldDB" id="A0A5N0TER4"/>
<dbReference type="RefSeq" id="WP_150863093.1">
    <property type="nucleotide sequence ID" value="NZ_VYXP01000002.1"/>
</dbReference>
<gene>
    <name evidence="2" type="ORF">F3N42_04070</name>
</gene>
<name>A0A5N0TER4_9GAMM</name>
<evidence type="ECO:0000256" key="1">
    <source>
        <dbReference type="SAM" id="Phobius"/>
    </source>
</evidence>
<keyword evidence="1" id="KW-1133">Transmembrane helix</keyword>
<dbReference type="Pfam" id="PF14316">
    <property type="entry name" value="DUF4381"/>
    <property type="match status" value="1"/>
</dbReference>
<dbReference type="EMBL" id="VYXP01000002">
    <property type="protein sequence ID" value="KAA9133532.1"/>
    <property type="molecule type" value="Genomic_DNA"/>
</dbReference>
<protein>
    <submittedName>
        <fullName evidence="2">DUF4381 domain-containing protein</fullName>
    </submittedName>
</protein>
<keyword evidence="3" id="KW-1185">Reference proteome</keyword>
<evidence type="ECO:0000313" key="2">
    <source>
        <dbReference type="EMBL" id="KAA9133532.1"/>
    </source>
</evidence>